<dbReference type="RefSeq" id="XP_013790470.2">
    <property type="nucleotide sequence ID" value="XM_013935016.2"/>
</dbReference>
<dbReference type="InterPro" id="IPR036259">
    <property type="entry name" value="MFS_trans_sf"/>
</dbReference>
<dbReference type="Proteomes" id="UP000694941">
    <property type="component" value="Unplaced"/>
</dbReference>
<feature type="transmembrane region" description="Helical" evidence="2">
    <location>
        <begin position="204"/>
        <end position="224"/>
    </location>
</feature>
<feature type="compositionally biased region" description="Polar residues" evidence="1">
    <location>
        <begin position="14"/>
        <end position="40"/>
    </location>
</feature>
<gene>
    <name evidence="4" type="primary">LOC106474326</name>
</gene>
<reference evidence="4" key="1">
    <citation type="submission" date="2025-08" db="UniProtKB">
        <authorList>
            <consortium name="RefSeq"/>
        </authorList>
    </citation>
    <scope>IDENTIFICATION</scope>
    <source>
        <tissue evidence="4">Muscle</tissue>
    </source>
</reference>
<proteinExistence type="predicted"/>
<keyword evidence="2" id="KW-0812">Transmembrane</keyword>
<feature type="transmembrane region" description="Helical" evidence="2">
    <location>
        <begin position="167"/>
        <end position="192"/>
    </location>
</feature>
<dbReference type="PANTHER" id="PTHR20765:SF1">
    <property type="entry name" value="EQUILIBRATIVE NUCLEOBASE TRANSPORTER 1"/>
    <property type="match status" value="1"/>
</dbReference>
<sequence length="278" mass="31573">WSLLCISESVCIPQSSPQTTRSSGESHQRKNISNHPQPYNNRDREAVELPLKASLFSFSFQLHQFWFSWLLLYTILYVGTLNLWLIRIPGAAAEVSHITTVYGLSQTAALVLAPMAGSFMDFCLSSASKEKDPDKRKHLMIKAGFWPMFITTLTQAAVQVLKLFNTWIAVYASIAIVTILRALLVAVGTAFIPIRFPASHFIRLLGILSTVSSLFVLLQFPLFIWESRSENDAIHVNIFEFFCLVIAFVNPLHLLVNPLQRYFIRKDNEAVKELQQRI</sequence>
<dbReference type="PANTHER" id="PTHR20765">
    <property type="entry name" value="SOLUTE CARRIER FAMILY 43 MEMBER 3-RELATED"/>
    <property type="match status" value="1"/>
</dbReference>
<feature type="non-terminal residue" evidence="4">
    <location>
        <position position="1"/>
    </location>
</feature>
<feature type="transmembrane region" description="Helical" evidence="2">
    <location>
        <begin position="236"/>
        <end position="256"/>
    </location>
</feature>
<evidence type="ECO:0000256" key="2">
    <source>
        <dbReference type="SAM" id="Phobius"/>
    </source>
</evidence>
<keyword evidence="2" id="KW-1133">Transmembrane helix</keyword>
<keyword evidence="3" id="KW-1185">Reference proteome</keyword>
<feature type="region of interest" description="Disordered" evidence="1">
    <location>
        <begin position="14"/>
        <end position="41"/>
    </location>
</feature>
<dbReference type="GeneID" id="106474326"/>
<evidence type="ECO:0000256" key="1">
    <source>
        <dbReference type="SAM" id="MobiDB-lite"/>
    </source>
</evidence>
<evidence type="ECO:0000313" key="4">
    <source>
        <dbReference type="RefSeq" id="XP_013790470.2"/>
    </source>
</evidence>
<organism evidence="3 4">
    <name type="scientific">Limulus polyphemus</name>
    <name type="common">Atlantic horseshoe crab</name>
    <dbReference type="NCBI Taxonomy" id="6850"/>
    <lineage>
        <taxon>Eukaryota</taxon>
        <taxon>Metazoa</taxon>
        <taxon>Ecdysozoa</taxon>
        <taxon>Arthropoda</taxon>
        <taxon>Chelicerata</taxon>
        <taxon>Merostomata</taxon>
        <taxon>Xiphosura</taxon>
        <taxon>Limulidae</taxon>
        <taxon>Limulus</taxon>
    </lineage>
</organism>
<name>A0ABM1BXD0_LIMPO</name>
<keyword evidence="2" id="KW-0472">Membrane</keyword>
<feature type="transmembrane region" description="Helical" evidence="2">
    <location>
        <begin position="139"/>
        <end position="161"/>
    </location>
</feature>
<evidence type="ECO:0000313" key="3">
    <source>
        <dbReference type="Proteomes" id="UP000694941"/>
    </source>
</evidence>
<feature type="transmembrane region" description="Helical" evidence="2">
    <location>
        <begin position="65"/>
        <end position="86"/>
    </location>
</feature>
<dbReference type="SUPFAM" id="SSF103473">
    <property type="entry name" value="MFS general substrate transporter"/>
    <property type="match status" value="1"/>
</dbReference>
<accession>A0ABM1BXD0</accession>
<protein>
    <submittedName>
        <fullName evidence="4">Solute carrier family 43 member 3-like</fullName>
    </submittedName>
</protein>
<dbReference type="InterPro" id="IPR027197">
    <property type="entry name" value="SLC43A3"/>
</dbReference>